<evidence type="ECO:0000256" key="1">
    <source>
        <dbReference type="SAM" id="MobiDB-lite"/>
    </source>
</evidence>
<name>A0A2M9ZSS2_9LEPT</name>
<gene>
    <name evidence="2" type="ORF">CH360_03335</name>
    <name evidence="3" type="ORF">CH373_03340</name>
</gene>
<sequence length="336" mass="38072">MGINIKIQMQELKGRATLNRFSFSFIILISSIAYQCTSLPEYREVNNSATQLLGDADRFIQEGNLEEASEILKYVYKLYPEDQRIAASLNKLPEKLKENVISKSHLSTNKSDRVFDDTGILERMAWYLPDRILDFLDIFSLNIKIGPQIGASAWITRGIQVTAYAGDTVQVGWFQKRNLGFMEEQSAEIGLGPYVPIGISGRKTGTAEEKDAYDSFTVHGPQSPVYQDYRDYWSVGSKLGVGLIGLETEVHLLEIADLIAGIFTIDFTNDDYAKSRPFKFTKTQKENLSKVKEALRNYKENEFKEIREQYLNSGVTPSVTETAETSKVEEKPKKKK</sequence>
<evidence type="ECO:0000313" key="3">
    <source>
        <dbReference type="EMBL" id="PJZ75064.1"/>
    </source>
</evidence>
<dbReference type="Proteomes" id="UP000231962">
    <property type="component" value="Unassembled WGS sequence"/>
</dbReference>
<proteinExistence type="predicted"/>
<dbReference type="Proteomes" id="UP000231990">
    <property type="component" value="Unassembled WGS sequence"/>
</dbReference>
<reference evidence="4 5" key="1">
    <citation type="submission" date="2017-07" db="EMBL/GenBank/DDBJ databases">
        <title>Leptospira spp. isolated from tropical soils.</title>
        <authorList>
            <person name="Thibeaux R."/>
            <person name="Iraola G."/>
            <person name="Ferres I."/>
            <person name="Bierque E."/>
            <person name="Girault D."/>
            <person name="Soupe-Gilbert M.-E."/>
            <person name="Picardeau M."/>
            <person name="Goarant C."/>
        </authorList>
    </citation>
    <scope>NUCLEOTIDE SEQUENCE [LARGE SCALE GENOMIC DNA]</scope>
    <source>
        <strain evidence="3 5">FH1-B-B1</strain>
        <strain evidence="2 4">FH1-B-C1</strain>
    </source>
</reference>
<feature type="region of interest" description="Disordered" evidence="1">
    <location>
        <begin position="314"/>
        <end position="336"/>
    </location>
</feature>
<feature type="compositionally biased region" description="Polar residues" evidence="1">
    <location>
        <begin position="314"/>
        <end position="323"/>
    </location>
</feature>
<dbReference type="EMBL" id="NPDZ01000001">
    <property type="protein sequence ID" value="PJZ75064.1"/>
    <property type="molecule type" value="Genomic_DNA"/>
</dbReference>
<protein>
    <submittedName>
        <fullName evidence="3">Uncharacterized protein</fullName>
    </submittedName>
</protein>
<evidence type="ECO:0000313" key="2">
    <source>
        <dbReference type="EMBL" id="PJZ71532.1"/>
    </source>
</evidence>
<evidence type="ECO:0000313" key="4">
    <source>
        <dbReference type="Proteomes" id="UP000231962"/>
    </source>
</evidence>
<dbReference type="AlphaFoldDB" id="A0A2M9ZSS2"/>
<feature type="compositionally biased region" description="Basic and acidic residues" evidence="1">
    <location>
        <begin position="324"/>
        <end position="336"/>
    </location>
</feature>
<accession>A0A2M9ZSS2</accession>
<organism evidence="3 5">
    <name type="scientific">Leptospira perolatii</name>
    <dbReference type="NCBI Taxonomy" id="2023191"/>
    <lineage>
        <taxon>Bacteria</taxon>
        <taxon>Pseudomonadati</taxon>
        <taxon>Spirochaetota</taxon>
        <taxon>Spirochaetia</taxon>
        <taxon>Leptospirales</taxon>
        <taxon>Leptospiraceae</taxon>
        <taxon>Leptospira</taxon>
    </lineage>
</organism>
<dbReference type="EMBL" id="NPDY01000001">
    <property type="protein sequence ID" value="PJZ71532.1"/>
    <property type="molecule type" value="Genomic_DNA"/>
</dbReference>
<comment type="caution">
    <text evidence="3">The sequence shown here is derived from an EMBL/GenBank/DDBJ whole genome shotgun (WGS) entry which is preliminary data.</text>
</comment>
<keyword evidence="4" id="KW-1185">Reference proteome</keyword>
<evidence type="ECO:0000313" key="5">
    <source>
        <dbReference type="Proteomes" id="UP000231990"/>
    </source>
</evidence>